<dbReference type="PANTHER" id="PTHR12526">
    <property type="entry name" value="GLYCOSYLTRANSFERASE"/>
    <property type="match status" value="1"/>
</dbReference>
<gene>
    <name evidence="5" type="ORF">HB912_11745</name>
</gene>
<dbReference type="InterPro" id="IPR001296">
    <property type="entry name" value="Glyco_trans_1"/>
</dbReference>
<evidence type="ECO:0000313" key="5">
    <source>
        <dbReference type="EMBL" id="MBC1522319.1"/>
    </source>
</evidence>
<evidence type="ECO:0000259" key="3">
    <source>
        <dbReference type="Pfam" id="PF00534"/>
    </source>
</evidence>
<keyword evidence="2 5" id="KW-0808">Transferase</keyword>
<evidence type="ECO:0000259" key="4">
    <source>
        <dbReference type="Pfam" id="PF13439"/>
    </source>
</evidence>
<comment type="caution">
    <text evidence="5">The sequence shown here is derived from an EMBL/GenBank/DDBJ whole genome shotgun (WGS) entry which is preliminary data.</text>
</comment>
<dbReference type="Gene3D" id="3.40.50.2000">
    <property type="entry name" value="Glycogen Phosphorylase B"/>
    <property type="match status" value="2"/>
</dbReference>
<dbReference type="Proteomes" id="UP000559885">
    <property type="component" value="Unassembled WGS sequence"/>
</dbReference>
<organism evidence="5 6">
    <name type="scientific">Listeria aquatica</name>
    <dbReference type="NCBI Taxonomy" id="1494960"/>
    <lineage>
        <taxon>Bacteria</taxon>
        <taxon>Bacillati</taxon>
        <taxon>Bacillota</taxon>
        <taxon>Bacilli</taxon>
        <taxon>Bacillales</taxon>
        <taxon>Listeriaceae</taxon>
        <taxon>Listeria</taxon>
    </lineage>
</organism>
<evidence type="ECO:0000256" key="1">
    <source>
        <dbReference type="ARBA" id="ARBA00022676"/>
    </source>
</evidence>
<dbReference type="EMBL" id="JAARRM010000006">
    <property type="protein sequence ID" value="MBC1522319.1"/>
    <property type="molecule type" value="Genomic_DNA"/>
</dbReference>
<accession>A0A841ZNT0</accession>
<dbReference type="Pfam" id="PF00534">
    <property type="entry name" value="Glycos_transf_1"/>
    <property type="match status" value="1"/>
</dbReference>
<dbReference type="RefSeq" id="WP_185374802.1">
    <property type="nucleotide sequence ID" value="NZ_JAARRM010000006.1"/>
</dbReference>
<sequence length="381" mass="44346">MVKELMNEKKILIASSVHVWFDTRIYYKEALSLLNAGFEVEIIAREFEGEFSPQVDPRIKLTVLKKSLSRIQAIKAVYQKAIKSEADIIHLHDPELLYVGAKIKKKKSSMKVIFDMHENFPKAIESKEWLPKILRKSLKKIISFLEPKFLNQMSGVIFAEKSYKKDYSLQVKTVDIYNLPHDPGFIEHNKNALFTMTYVGGITKIRGAMEMIQLVHFMRSKQKKVVQLRLIGPIDESLKKTLQNYSIIHGIDQQIQFLGRLGYREIWEELRQTDLGLCLLHPVPNYVESLPTKFFEYMASGVPIVASNFPLWEEFFVINHVGLTCSPYQIEQLAGELAEIIETDDLLKFWANEGRRRFLEDYCWEQEEAKLITFYKEVSAK</sequence>
<evidence type="ECO:0000256" key="2">
    <source>
        <dbReference type="ARBA" id="ARBA00022679"/>
    </source>
</evidence>
<dbReference type="GO" id="GO:0016757">
    <property type="term" value="F:glycosyltransferase activity"/>
    <property type="evidence" value="ECO:0007669"/>
    <property type="project" value="UniProtKB-KW"/>
</dbReference>
<proteinExistence type="predicted"/>
<feature type="domain" description="Glycosyl transferase family 1" evidence="3">
    <location>
        <begin position="194"/>
        <end position="356"/>
    </location>
</feature>
<dbReference type="SUPFAM" id="SSF53756">
    <property type="entry name" value="UDP-Glycosyltransferase/glycogen phosphorylase"/>
    <property type="match status" value="1"/>
</dbReference>
<feature type="domain" description="Glycosyltransferase subfamily 4-like N-terminal" evidence="4">
    <location>
        <begin position="32"/>
        <end position="165"/>
    </location>
</feature>
<dbReference type="Pfam" id="PF13439">
    <property type="entry name" value="Glyco_transf_4"/>
    <property type="match status" value="1"/>
</dbReference>
<protein>
    <submittedName>
        <fullName evidence="5">Glycosyltransferase family 4 protein</fullName>
    </submittedName>
</protein>
<keyword evidence="1" id="KW-0328">Glycosyltransferase</keyword>
<dbReference type="InterPro" id="IPR028098">
    <property type="entry name" value="Glyco_trans_4-like_N"/>
</dbReference>
<reference evidence="5 6" key="1">
    <citation type="submission" date="2020-03" db="EMBL/GenBank/DDBJ databases">
        <title>Soil Listeria distribution.</title>
        <authorList>
            <person name="Liao J."/>
            <person name="Wiedmann M."/>
        </authorList>
    </citation>
    <scope>NUCLEOTIDE SEQUENCE [LARGE SCALE GENOMIC DNA]</scope>
    <source>
        <strain evidence="5 6">FSL L7-1507</strain>
    </source>
</reference>
<dbReference type="PANTHER" id="PTHR12526:SF629">
    <property type="entry name" value="TEICHURONIC ACID BIOSYNTHESIS GLYCOSYLTRANSFERASE TUAH-RELATED"/>
    <property type="match status" value="1"/>
</dbReference>
<name>A0A841ZNT0_9LIST</name>
<evidence type="ECO:0000313" key="6">
    <source>
        <dbReference type="Proteomes" id="UP000559885"/>
    </source>
</evidence>
<dbReference type="AlphaFoldDB" id="A0A841ZNT0"/>